<reference evidence="10" key="1">
    <citation type="submission" date="2015-06" db="EMBL/GenBank/DDBJ databases">
        <authorList>
            <person name="Radhakrishnan Rajesh"/>
            <person name="Underwood Anthony"/>
            <person name="Al-Shahib Ali"/>
        </authorList>
    </citation>
    <scope>NUCLEOTIDE SEQUENCE [LARGE SCALE GENOMIC DNA]</scope>
    <source>
        <strain evidence="10">P19_London_7_VIM_2_05_10</strain>
    </source>
</reference>
<gene>
    <name evidence="7" type="primary">kdgK</name>
    <name evidence="8" type="ORF">IPC1295_16480</name>
    <name evidence="9" type="ORF">L4V69_18965</name>
    <name evidence="7" type="ORF">PAERUG_P19_London_7_VIM_2_05_10_04682</name>
</gene>
<dbReference type="EC" id="2.7.1.45" evidence="7"/>
<evidence type="ECO:0000259" key="6">
    <source>
        <dbReference type="Pfam" id="PF00294"/>
    </source>
</evidence>
<evidence type="ECO:0000256" key="4">
    <source>
        <dbReference type="ARBA" id="ARBA00022777"/>
    </source>
</evidence>
<dbReference type="Proteomes" id="UP001297540">
    <property type="component" value="Chromosome"/>
</dbReference>
<evidence type="ECO:0000313" key="11">
    <source>
        <dbReference type="Proteomes" id="UP000284767"/>
    </source>
</evidence>
<dbReference type="GO" id="GO:0008673">
    <property type="term" value="F:2-dehydro-3-deoxygluconokinase activity"/>
    <property type="evidence" value="ECO:0007669"/>
    <property type="project" value="UniProtKB-EC"/>
</dbReference>
<dbReference type="CDD" id="cd01166">
    <property type="entry name" value="KdgK"/>
    <property type="match status" value="1"/>
</dbReference>
<evidence type="ECO:0000313" key="9">
    <source>
        <dbReference type="EMBL" id="WOS81165.1"/>
    </source>
</evidence>
<evidence type="ECO:0000256" key="3">
    <source>
        <dbReference type="ARBA" id="ARBA00022741"/>
    </source>
</evidence>
<organism evidence="8 11">
    <name type="scientific">Pseudomonas aeruginosa</name>
    <dbReference type="NCBI Taxonomy" id="287"/>
    <lineage>
        <taxon>Bacteria</taxon>
        <taxon>Pseudomonadati</taxon>
        <taxon>Pseudomonadota</taxon>
        <taxon>Gammaproteobacteria</taxon>
        <taxon>Pseudomonadales</taxon>
        <taxon>Pseudomonadaceae</taxon>
        <taxon>Pseudomonas</taxon>
    </lineage>
</organism>
<reference evidence="9" key="6">
    <citation type="submission" date="2023-10" db="EMBL/GenBank/DDBJ databases">
        <title>Pathogen: clinical or host-associated sample.</title>
        <authorList>
            <person name="Hergert J."/>
            <person name="Casey R."/>
            <person name="Wagner J."/>
            <person name="Young E.L."/>
            <person name="Oakeson K.F."/>
        </authorList>
    </citation>
    <scope>NUCLEOTIDE SEQUENCE</scope>
    <source>
        <strain evidence="9">2021CK-01020</strain>
    </source>
</reference>
<dbReference type="GO" id="GO:0005524">
    <property type="term" value="F:ATP binding"/>
    <property type="evidence" value="ECO:0007669"/>
    <property type="project" value="UniProtKB-KW"/>
</dbReference>
<keyword evidence="5" id="KW-0067">ATP-binding</keyword>
<keyword evidence="3" id="KW-0547">Nucleotide-binding</keyword>
<reference evidence="7" key="2">
    <citation type="submission" date="2015-06" db="EMBL/GenBank/DDBJ databases">
        <authorList>
            <person name="Radhakrishnan R."/>
            <person name="Underwood A."/>
            <person name="Al-Shahib A."/>
        </authorList>
    </citation>
    <scope>NUCLEOTIDE SEQUENCE</scope>
    <source>
        <strain evidence="7">P19_London_7_VIM_2_05_10</strain>
    </source>
</reference>
<dbReference type="PANTHER" id="PTHR43085">
    <property type="entry name" value="HEXOKINASE FAMILY MEMBER"/>
    <property type="match status" value="1"/>
</dbReference>
<dbReference type="RefSeq" id="WP_003089272.1">
    <property type="nucleotide sequence ID" value="NZ_AP014622.1"/>
</dbReference>
<evidence type="ECO:0000256" key="5">
    <source>
        <dbReference type="ARBA" id="ARBA00022840"/>
    </source>
</evidence>
<dbReference type="Proteomes" id="UP000284767">
    <property type="component" value="Unassembled WGS sequence"/>
</dbReference>
<evidence type="ECO:0000313" key="10">
    <source>
        <dbReference type="Proteomes" id="UP000045039"/>
    </source>
</evidence>
<evidence type="ECO:0000256" key="1">
    <source>
        <dbReference type="ARBA" id="ARBA00010688"/>
    </source>
</evidence>
<dbReference type="Pfam" id="PF00294">
    <property type="entry name" value="PfkB"/>
    <property type="match status" value="1"/>
</dbReference>
<reference evidence="8 11" key="4">
    <citation type="submission" date="2019-01" db="EMBL/GenBank/DDBJ databases">
        <title>The Pseudomonas aeruginosa pan-genome provides new insights on its population structure, horizontal gene transfer and pathogenicity.</title>
        <authorList>
            <person name="Freschi L."/>
            <person name="Vincent A.T."/>
            <person name="Jeukens J."/>
            <person name="Emond-Rheault J.-G."/>
            <person name="Kukavica-Ibrulj I."/>
            <person name="Dupont M.-J."/>
            <person name="Charette S.J."/>
            <person name="Boyle B."/>
            <person name="Levesque R.C."/>
        </authorList>
    </citation>
    <scope>NUCLEOTIDE SEQUENCE [LARGE SCALE GENOMIC DNA]</scope>
    <source>
        <strain evidence="8 11">PA-W36</strain>
    </source>
</reference>
<dbReference type="InterPro" id="IPR011611">
    <property type="entry name" value="PfkB_dom"/>
</dbReference>
<dbReference type="Gene3D" id="3.40.1190.20">
    <property type="match status" value="1"/>
</dbReference>
<dbReference type="SMR" id="A0A077SWQ3"/>
<dbReference type="EMBL" id="NSNE01000009">
    <property type="protein sequence ID" value="RPM14212.1"/>
    <property type="molecule type" value="Genomic_DNA"/>
</dbReference>
<reference evidence="8 11" key="3">
    <citation type="submission" date="2017-08" db="EMBL/GenBank/DDBJ databases">
        <authorList>
            <person name="Feschi L."/>
            <person name="Jeukens J."/>
            <person name="Emond-Rheault J.-G."/>
            <person name="Kukavica-Ibrulj I."/>
            <person name="Boyle B."/>
            <person name="Levesque R.C."/>
        </authorList>
    </citation>
    <scope>NUCLEOTIDE SEQUENCE [LARGE SCALE GENOMIC DNA]</scope>
    <source>
        <strain evidence="8 11">PA-W36</strain>
    </source>
</reference>
<name>A0A077SWQ3_PSEAI</name>
<comment type="similarity">
    <text evidence="1">Belongs to the carbohydrate kinase PfkB family.</text>
</comment>
<dbReference type="EMBL" id="CP136986">
    <property type="protein sequence ID" value="WOS81165.1"/>
    <property type="molecule type" value="Genomic_DNA"/>
</dbReference>
<dbReference type="OMA" id="DDQHGRF"/>
<dbReference type="EMBL" id="CVVU01000225">
    <property type="protein sequence ID" value="CRP50943.1"/>
    <property type="molecule type" value="Genomic_DNA"/>
</dbReference>
<dbReference type="PROSITE" id="PS00584">
    <property type="entry name" value="PFKB_KINASES_2"/>
    <property type="match status" value="1"/>
</dbReference>
<protein>
    <submittedName>
        <fullName evidence="7">2-dehydro-3-deoxygluconokinase</fullName>
        <ecNumber evidence="7">2.7.1.45</ecNumber>
    </submittedName>
    <submittedName>
        <fullName evidence="8">Sugar kinase</fullName>
    </submittedName>
</protein>
<evidence type="ECO:0000313" key="8">
    <source>
        <dbReference type="EMBL" id="RPM14212.1"/>
    </source>
</evidence>
<evidence type="ECO:0000256" key="2">
    <source>
        <dbReference type="ARBA" id="ARBA00022679"/>
    </source>
</evidence>
<accession>A0A077SWQ3</accession>
<dbReference type="AlphaFoldDB" id="A0A077SWQ3"/>
<dbReference type="InterPro" id="IPR029056">
    <property type="entry name" value="Ribokinase-like"/>
</dbReference>
<dbReference type="Proteomes" id="UP000045039">
    <property type="component" value="Unassembled WGS sequence"/>
</dbReference>
<keyword evidence="2 7" id="KW-0808">Transferase</keyword>
<dbReference type="InterPro" id="IPR002173">
    <property type="entry name" value="Carboh/pur_kinase_PfkB_CS"/>
</dbReference>
<reference evidence="9" key="5">
    <citation type="submission" date="2023-06" db="EMBL/GenBank/DDBJ databases">
        <authorList>
            <consortium name="Clinical and Environmental Microbiology Branch: Whole genome sequencing antimicrobial resistance pathogens in the healthcare setting"/>
        </authorList>
    </citation>
    <scope>NUCLEOTIDE SEQUENCE</scope>
    <source>
        <strain evidence="9">2021CK-01020</strain>
    </source>
</reference>
<sequence>MADFEILCFGETMAMFVAEQPGELDRVEQFGKRIAGADSNVAIGLARLGFAVAWLSRVGDDSLGRFVLDSLTREGLDCRFVEVDAQAPTGFQMKSREVDGADPRVEYFRRGSAASRLGLAHIREEMLGARHLHATGIPPALSASACELSHELMRRMRGKGASLSFDPNLRPSLWPSERRMIAEINALAAHAHWVLPGLEEGRLLSGWQEPADIAAFYLDMGVDAVAIKLGPSGAYYRDAHGEGLVPGVPVATVVDTVGAGDGFAVGVVSALLEGLPLPDAVARGNWIGSRAVQVRGDMEGLPKRSQLLDRERRRSA</sequence>
<dbReference type="PANTHER" id="PTHR43085:SF1">
    <property type="entry name" value="PSEUDOURIDINE KINASE-RELATED"/>
    <property type="match status" value="1"/>
</dbReference>
<evidence type="ECO:0000313" key="7">
    <source>
        <dbReference type="EMBL" id="CRP50943.1"/>
    </source>
</evidence>
<dbReference type="InterPro" id="IPR050306">
    <property type="entry name" value="PfkB_Carbo_kinase"/>
</dbReference>
<dbReference type="SUPFAM" id="SSF53613">
    <property type="entry name" value="Ribokinase-like"/>
    <property type="match status" value="1"/>
</dbReference>
<proteinExistence type="inferred from homology"/>
<keyword evidence="4 8" id="KW-0418">Kinase</keyword>
<dbReference type="KEGG" id="paeb:NCGM1900_4269"/>
<feature type="domain" description="Carbohydrate kinase PfkB" evidence="6">
    <location>
        <begin position="5"/>
        <end position="303"/>
    </location>
</feature>